<evidence type="ECO:0000256" key="3">
    <source>
        <dbReference type="ARBA" id="ARBA00022801"/>
    </source>
</evidence>
<dbReference type="SUPFAM" id="SSF53649">
    <property type="entry name" value="Alkaline phosphatase-like"/>
    <property type="match status" value="1"/>
</dbReference>
<dbReference type="AlphaFoldDB" id="A0A926IJ99"/>
<gene>
    <name evidence="7" type="ORF">H8744_05010</name>
</gene>
<name>A0A926IJ99_9BACT</name>
<keyword evidence="3 7" id="KW-0378">Hydrolase</keyword>
<dbReference type="InterPro" id="IPR000917">
    <property type="entry name" value="Sulfatase_N"/>
</dbReference>
<dbReference type="Gene3D" id="3.30.1120.10">
    <property type="match status" value="1"/>
</dbReference>
<dbReference type="Gene3D" id="3.40.720.10">
    <property type="entry name" value="Alkaline Phosphatase, subunit A"/>
    <property type="match status" value="1"/>
</dbReference>
<keyword evidence="8" id="KW-1185">Reference proteome</keyword>
<keyword evidence="4" id="KW-0106">Calcium</keyword>
<dbReference type="InterPro" id="IPR050738">
    <property type="entry name" value="Sulfatase"/>
</dbReference>
<comment type="similarity">
    <text evidence="1">Belongs to the sulfatase family.</text>
</comment>
<feature type="modified residue" description="3-oxoalanine (Ser)" evidence="5">
    <location>
        <position position="83"/>
    </location>
</feature>
<comment type="PTM">
    <text evidence="5">The conversion to 3-oxoalanine (also known as C-formylglycine, FGly), of a serine or cysteine residue in prokaryotes and of a cysteine residue in eukaryotes, is critical for catalytic activity.</text>
</comment>
<dbReference type="EMBL" id="JACRTF010000001">
    <property type="protein sequence ID" value="MBC8592617.1"/>
    <property type="molecule type" value="Genomic_DNA"/>
</dbReference>
<dbReference type="Pfam" id="PF00884">
    <property type="entry name" value="Sulfatase"/>
    <property type="match status" value="1"/>
</dbReference>
<evidence type="ECO:0000313" key="7">
    <source>
        <dbReference type="EMBL" id="MBC8592617.1"/>
    </source>
</evidence>
<dbReference type="GO" id="GO:0046872">
    <property type="term" value="F:metal ion binding"/>
    <property type="evidence" value="ECO:0007669"/>
    <property type="project" value="UniProtKB-KW"/>
</dbReference>
<dbReference type="InterPro" id="IPR017850">
    <property type="entry name" value="Alkaline_phosphatase_core_sf"/>
</dbReference>
<dbReference type="PANTHER" id="PTHR42693:SF53">
    <property type="entry name" value="ENDO-4-O-SULFATASE"/>
    <property type="match status" value="1"/>
</dbReference>
<reference evidence="7" key="1">
    <citation type="submission" date="2020-08" db="EMBL/GenBank/DDBJ databases">
        <title>Genome public.</title>
        <authorList>
            <person name="Liu C."/>
            <person name="Sun Q."/>
        </authorList>
    </citation>
    <scope>NUCLEOTIDE SEQUENCE</scope>
    <source>
        <strain evidence="7">N12</strain>
    </source>
</reference>
<comment type="caution">
    <text evidence="7">The sequence shown here is derived from an EMBL/GenBank/DDBJ whole genome shotgun (WGS) entry which is preliminary data.</text>
</comment>
<evidence type="ECO:0000256" key="4">
    <source>
        <dbReference type="ARBA" id="ARBA00022837"/>
    </source>
</evidence>
<keyword evidence="2" id="KW-0479">Metal-binding</keyword>
<dbReference type="InterPro" id="IPR024607">
    <property type="entry name" value="Sulfatase_CS"/>
</dbReference>
<evidence type="ECO:0000259" key="6">
    <source>
        <dbReference type="Pfam" id="PF00884"/>
    </source>
</evidence>
<evidence type="ECO:0000256" key="5">
    <source>
        <dbReference type="PIRSR" id="PIRSR600917-52"/>
    </source>
</evidence>
<dbReference type="GO" id="GO:0004065">
    <property type="term" value="F:arylsulfatase activity"/>
    <property type="evidence" value="ECO:0007669"/>
    <property type="project" value="TreeGrafter"/>
</dbReference>
<organism evidence="7 8">
    <name type="scientific">Jilunia laotingensis</name>
    <dbReference type="NCBI Taxonomy" id="2763675"/>
    <lineage>
        <taxon>Bacteria</taxon>
        <taxon>Pseudomonadati</taxon>
        <taxon>Bacteroidota</taxon>
        <taxon>Bacteroidia</taxon>
        <taxon>Bacteroidales</taxon>
        <taxon>Bacteroidaceae</taxon>
        <taxon>Jilunia</taxon>
    </lineage>
</organism>
<evidence type="ECO:0000256" key="2">
    <source>
        <dbReference type="ARBA" id="ARBA00022723"/>
    </source>
</evidence>
<evidence type="ECO:0000313" key="8">
    <source>
        <dbReference type="Proteomes" id="UP000651085"/>
    </source>
</evidence>
<accession>A0A926IJ99</accession>
<evidence type="ECO:0000256" key="1">
    <source>
        <dbReference type="ARBA" id="ARBA00008779"/>
    </source>
</evidence>
<dbReference type="PANTHER" id="PTHR42693">
    <property type="entry name" value="ARYLSULFATASE FAMILY MEMBER"/>
    <property type="match status" value="1"/>
</dbReference>
<sequence length="491" mass="55087">MKSFAKVAGSLSTIVVLTLPSGHVASQTVRMNKPNIVIILADDQGYGGVNCYPHIKRIVTPNIDELAESGVKCMQGYASGHLSSPTRAGLMTGKYQQSFGFYGLSTPHVGGIPKDQKMLSEYLLENGYSTACIGKWHLGDYIRSHPNNRGFQTFYGFINGLHDYYDPLVGGSWDGVYSGLAFTLDNMDPVVDMEYSTYEYTNRAIRFIEKNVDNPFFLYLPYNAIHSPLQAPEELIGELANNPAEVGKDDIARAMTFALDQGVGKVVETLERLGLRENTIIFYLSDNGAVDYSDKWEFRGKKGSYYEGGIRVPFIVSYPPEIAKGTVYDQPVMSIDIAPTIMALAGISQDDMHGVDLMPYLTGKNKDVPHDVLYWSTEKESDTQVEKNSFAIRQGKWKLVSDPAIEKDCNLYDIETDPQEMIGLKEKYPEKYKELYAMYLEWINQMPDELANGENARLKGMELMRKYQKNLKKAGKKAVPLSFGEQVSRKK</sequence>
<dbReference type="RefSeq" id="WP_262433789.1">
    <property type="nucleotide sequence ID" value="NZ_JACRTF010000001.1"/>
</dbReference>
<protein>
    <submittedName>
        <fullName evidence="7">Sulfatase-like hydrolase/transferase</fullName>
    </submittedName>
</protein>
<proteinExistence type="inferred from homology"/>
<feature type="domain" description="Sulfatase N-terminal" evidence="6">
    <location>
        <begin position="34"/>
        <end position="347"/>
    </location>
</feature>
<dbReference type="Proteomes" id="UP000651085">
    <property type="component" value="Unassembled WGS sequence"/>
</dbReference>
<dbReference type="PROSITE" id="PS00149">
    <property type="entry name" value="SULFATASE_2"/>
    <property type="match status" value="1"/>
</dbReference>